<dbReference type="PANTHER" id="PTHR31126:SF1">
    <property type="entry name" value="TYROSINE SPECIFIC PROTEIN PHOSPHATASES DOMAIN-CONTAINING PROTEIN"/>
    <property type="match status" value="1"/>
</dbReference>
<dbReference type="InterPro" id="IPR016130">
    <property type="entry name" value="Tyr_Pase_AS"/>
</dbReference>
<evidence type="ECO:0000313" key="3">
    <source>
        <dbReference type="EMBL" id="TXK04551.1"/>
    </source>
</evidence>
<dbReference type="InterPro" id="IPR026893">
    <property type="entry name" value="Tyr/Ser_Pase_IphP-type"/>
</dbReference>
<dbReference type="InterPro" id="IPR000387">
    <property type="entry name" value="Tyr_Pase_dom"/>
</dbReference>
<name>A0A5C8HP10_9MICO</name>
<dbReference type="OrthoDB" id="1188001at2"/>
<dbReference type="Proteomes" id="UP000321196">
    <property type="component" value="Unassembled WGS sequence"/>
</dbReference>
<evidence type="ECO:0000313" key="4">
    <source>
        <dbReference type="Proteomes" id="UP000321196"/>
    </source>
</evidence>
<protein>
    <submittedName>
        <fullName evidence="3">Tyrosine-protein phosphatase</fullName>
    </submittedName>
</protein>
<dbReference type="AlphaFoldDB" id="A0A5C8HP10"/>
<dbReference type="Gene3D" id="3.90.190.10">
    <property type="entry name" value="Protein tyrosine phosphatase superfamily"/>
    <property type="match status" value="1"/>
</dbReference>
<dbReference type="PROSITE" id="PS50056">
    <property type="entry name" value="TYR_PHOSPHATASE_2"/>
    <property type="match status" value="1"/>
</dbReference>
<dbReference type="PANTHER" id="PTHR31126">
    <property type="entry name" value="TYROSINE-PROTEIN PHOSPHATASE"/>
    <property type="match status" value="1"/>
</dbReference>
<keyword evidence="4" id="KW-1185">Reference proteome</keyword>
<dbReference type="SUPFAM" id="SSF52799">
    <property type="entry name" value="(Phosphotyrosine protein) phosphatases II"/>
    <property type="match status" value="1"/>
</dbReference>
<dbReference type="Pfam" id="PF13350">
    <property type="entry name" value="Y_phosphatase3"/>
    <property type="match status" value="1"/>
</dbReference>
<dbReference type="RefSeq" id="WP_147825686.1">
    <property type="nucleotide sequence ID" value="NZ_BAAARG010000002.1"/>
</dbReference>
<accession>A0A5C8HP10</accession>
<evidence type="ECO:0000259" key="2">
    <source>
        <dbReference type="PROSITE" id="PS50056"/>
    </source>
</evidence>
<dbReference type="EMBL" id="VRSW01000002">
    <property type="protein sequence ID" value="TXK04551.1"/>
    <property type="molecule type" value="Genomic_DNA"/>
</dbReference>
<dbReference type="GO" id="GO:0004721">
    <property type="term" value="F:phosphoprotein phosphatase activity"/>
    <property type="evidence" value="ECO:0007669"/>
    <property type="project" value="InterPro"/>
</dbReference>
<feature type="domain" description="Tyrosine specific protein phosphatases" evidence="2">
    <location>
        <begin position="109"/>
        <end position="154"/>
    </location>
</feature>
<evidence type="ECO:0000256" key="1">
    <source>
        <dbReference type="ARBA" id="ARBA00009580"/>
    </source>
</evidence>
<gene>
    <name evidence="3" type="ORF">FVP60_07645</name>
</gene>
<reference evidence="3 4" key="1">
    <citation type="submission" date="2019-08" db="EMBL/GenBank/DDBJ databases">
        <authorList>
            <person name="Dong K."/>
        </authorList>
    </citation>
    <scope>NUCLEOTIDE SEQUENCE [LARGE SCALE GENOMIC DNA]</scope>
    <source>
        <strain evidence="3 4">M4-8</strain>
    </source>
</reference>
<comment type="caution">
    <text evidence="3">The sequence shown here is derived from an EMBL/GenBank/DDBJ whole genome shotgun (WGS) entry which is preliminary data.</text>
</comment>
<organism evidence="3 4">
    <name type="scientific">Microbacterium mitrae</name>
    <dbReference type="NCBI Taxonomy" id="664640"/>
    <lineage>
        <taxon>Bacteria</taxon>
        <taxon>Bacillati</taxon>
        <taxon>Actinomycetota</taxon>
        <taxon>Actinomycetes</taxon>
        <taxon>Micrococcales</taxon>
        <taxon>Microbacteriaceae</taxon>
        <taxon>Microbacterium</taxon>
    </lineage>
</organism>
<dbReference type="PROSITE" id="PS00383">
    <property type="entry name" value="TYR_PHOSPHATASE_1"/>
    <property type="match status" value="1"/>
</dbReference>
<sequence length="242" mass="26313">MTESLVRGTINFRDIGGLPAAEHETRYGVLFRSGNLATVTHEGEADLASLRLKRILDLRDDEEVHHQPSRPGDVPIQRVPLFVGSVASFFSENLGLADMYRTLVDDSADRVLEVVRGVLADQPVLVHCTVGKDRTGVTVALTLAAAGVDERAIVADYARTEALLPAERNRAVIDLVRRVHPEAKNIEELATQSPAGVMQGLLADLTRRFGSPTDYLRANGLSDDEIAGLSEVLINRGSRITL</sequence>
<proteinExistence type="inferred from homology"/>
<dbReference type="InterPro" id="IPR029021">
    <property type="entry name" value="Prot-tyrosine_phosphatase-like"/>
</dbReference>
<comment type="similarity">
    <text evidence="1">Belongs to the protein-tyrosine phosphatase family.</text>
</comment>